<evidence type="ECO:0000256" key="1">
    <source>
        <dbReference type="SAM" id="MobiDB-lite"/>
    </source>
</evidence>
<gene>
    <name evidence="2" type="ORF">QBC35DRAFT_185539</name>
</gene>
<comment type="caution">
    <text evidence="2">The sequence shown here is derived from an EMBL/GenBank/DDBJ whole genome shotgun (WGS) entry which is preliminary data.</text>
</comment>
<dbReference type="Proteomes" id="UP001302126">
    <property type="component" value="Unassembled WGS sequence"/>
</dbReference>
<evidence type="ECO:0000313" key="3">
    <source>
        <dbReference type="Proteomes" id="UP001302126"/>
    </source>
</evidence>
<feature type="region of interest" description="Disordered" evidence="1">
    <location>
        <begin position="67"/>
        <end position="92"/>
    </location>
</feature>
<dbReference type="AlphaFoldDB" id="A0AAN7AJB7"/>
<reference evidence="2" key="2">
    <citation type="submission" date="2023-05" db="EMBL/GenBank/DDBJ databases">
        <authorList>
            <consortium name="Lawrence Berkeley National Laboratory"/>
            <person name="Steindorff A."/>
            <person name="Hensen N."/>
            <person name="Bonometti L."/>
            <person name="Westerberg I."/>
            <person name="Brannstrom I.O."/>
            <person name="Guillou S."/>
            <person name="Cros-Aarteil S."/>
            <person name="Calhoun S."/>
            <person name="Haridas S."/>
            <person name="Kuo A."/>
            <person name="Mondo S."/>
            <person name="Pangilinan J."/>
            <person name="Riley R."/>
            <person name="Labutti K."/>
            <person name="Andreopoulos B."/>
            <person name="Lipzen A."/>
            <person name="Chen C."/>
            <person name="Yanf M."/>
            <person name="Daum C."/>
            <person name="Ng V."/>
            <person name="Clum A."/>
            <person name="Ohm R."/>
            <person name="Martin F."/>
            <person name="Silar P."/>
            <person name="Natvig D."/>
            <person name="Lalanne C."/>
            <person name="Gautier V."/>
            <person name="Ament-Velasquez S.L."/>
            <person name="Kruys A."/>
            <person name="Hutchinson M.I."/>
            <person name="Powell A.J."/>
            <person name="Barry K."/>
            <person name="Miller A.N."/>
            <person name="Grigoriev I.V."/>
            <person name="Debuchy R."/>
            <person name="Gladieux P."/>
            <person name="Thoren M.H."/>
            <person name="Johannesson H."/>
        </authorList>
    </citation>
    <scope>NUCLEOTIDE SEQUENCE</scope>
    <source>
        <strain evidence="2">PSN309</strain>
    </source>
</reference>
<evidence type="ECO:0000313" key="2">
    <source>
        <dbReference type="EMBL" id="KAK4188769.1"/>
    </source>
</evidence>
<organism evidence="2 3">
    <name type="scientific">Podospora australis</name>
    <dbReference type="NCBI Taxonomy" id="1536484"/>
    <lineage>
        <taxon>Eukaryota</taxon>
        <taxon>Fungi</taxon>
        <taxon>Dikarya</taxon>
        <taxon>Ascomycota</taxon>
        <taxon>Pezizomycotina</taxon>
        <taxon>Sordariomycetes</taxon>
        <taxon>Sordariomycetidae</taxon>
        <taxon>Sordariales</taxon>
        <taxon>Podosporaceae</taxon>
        <taxon>Podospora</taxon>
    </lineage>
</organism>
<dbReference type="InterPro" id="IPR038883">
    <property type="entry name" value="AN11006-like"/>
</dbReference>
<protein>
    <submittedName>
        <fullName evidence="2">Uncharacterized protein</fullName>
    </submittedName>
</protein>
<name>A0AAN7AJB7_9PEZI</name>
<feature type="region of interest" description="Disordered" evidence="1">
    <location>
        <begin position="413"/>
        <end position="436"/>
    </location>
</feature>
<dbReference type="PANTHER" id="PTHR42085">
    <property type="entry name" value="F-BOX DOMAIN-CONTAINING PROTEIN"/>
    <property type="match status" value="1"/>
</dbReference>
<feature type="region of interest" description="Disordered" evidence="1">
    <location>
        <begin position="1"/>
        <end position="31"/>
    </location>
</feature>
<dbReference type="EMBL" id="MU864384">
    <property type="protein sequence ID" value="KAK4188769.1"/>
    <property type="molecule type" value="Genomic_DNA"/>
</dbReference>
<keyword evidence="3" id="KW-1185">Reference proteome</keyword>
<reference evidence="2" key="1">
    <citation type="journal article" date="2023" name="Mol. Phylogenet. Evol.">
        <title>Genome-scale phylogeny and comparative genomics of the fungal order Sordariales.</title>
        <authorList>
            <person name="Hensen N."/>
            <person name="Bonometti L."/>
            <person name="Westerberg I."/>
            <person name="Brannstrom I.O."/>
            <person name="Guillou S."/>
            <person name="Cros-Aarteil S."/>
            <person name="Calhoun S."/>
            <person name="Haridas S."/>
            <person name="Kuo A."/>
            <person name="Mondo S."/>
            <person name="Pangilinan J."/>
            <person name="Riley R."/>
            <person name="LaButti K."/>
            <person name="Andreopoulos B."/>
            <person name="Lipzen A."/>
            <person name="Chen C."/>
            <person name="Yan M."/>
            <person name="Daum C."/>
            <person name="Ng V."/>
            <person name="Clum A."/>
            <person name="Steindorff A."/>
            <person name="Ohm R.A."/>
            <person name="Martin F."/>
            <person name="Silar P."/>
            <person name="Natvig D.O."/>
            <person name="Lalanne C."/>
            <person name="Gautier V."/>
            <person name="Ament-Velasquez S.L."/>
            <person name="Kruys A."/>
            <person name="Hutchinson M.I."/>
            <person name="Powell A.J."/>
            <person name="Barry K."/>
            <person name="Miller A.N."/>
            <person name="Grigoriev I.V."/>
            <person name="Debuchy R."/>
            <person name="Gladieux P."/>
            <person name="Hiltunen Thoren M."/>
            <person name="Johannesson H."/>
        </authorList>
    </citation>
    <scope>NUCLEOTIDE SEQUENCE</scope>
    <source>
        <strain evidence="2">PSN309</strain>
    </source>
</reference>
<sequence length="507" mass="58772">MMDDEWEQQYMPPYEQRDQEDQAEAWYNQPLRTENRRLTEEVMRLKKLLRENQISWSPLLTLDPEDPTRGAWASTKKASSRSSLRRRSGLQSPRLPTLPNEIMVMIIKYAMTSNYPIIDPLFKSNANAMTAPEKNRPPQLAVGFLATCSAFNAEATRYLWSNNMFVFTSHLALQNFSNLDLKYRRGIKHITMRIIARYYDDEDHVRKAPFPSWSTTRETIRLRVIRRFKESTMARRGFRSYTWNQVIDFLDVLRPPYDPNHNKNEPRPRLLPGLESLRMDLVNFPADYLTAPGGQAIHNLAAHDLASTLNELQLTGITDCQWGVELSSQLSRLVKDDGLLLKADSTYVLTNTLRRKSPNKSLEWQPRVVRAWKALAEEYLRQKAEKKDEANDGANNNSANSSFALGLHVMAHHHHGGHHSGLTPIPPVPVEEGAPKSQWKERRTLWKRVPVSRDARDEDRRWVEFDRTTGQPIDPDEYDDEDADTYDMDDLVCHHCGVMHSPYEEDY</sequence>
<accession>A0AAN7AJB7</accession>
<dbReference type="PANTHER" id="PTHR42085:SF1">
    <property type="entry name" value="F-BOX DOMAIN-CONTAINING PROTEIN"/>
    <property type="match status" value="1"/>
</dbReference>
<proteinExistence type="predicted"/>